<reference evidence="6" key="2">
    <citation type="journal article" date="2024" name="Plant">
        <title>Genomic evolution and insights into agronomic trait innovations of Sesamum species.</title>
        <authorList>
            <person name="Miao H."/>
            <person name="Wang L."/>
            <person name="Qu L."/>
            <person name="Liu H."/>
            <person name="Sun Y."/>
            <person name="Le M."/>
            <person name="Wang Q."/>
            <person name="Wei S."/>
            <person name="Zheng Y."/>
            <person name="Lin W."/>
            <person name="Duan Y."/>
            <person name="Cao H."/>
            <person name="Xiong S."/>
            <person name="Wang X."/>
            <person name="Wei L."/>
            <person name="Li C."/>
            <person name="Ma Q."/>
            <person name="Ju M."/>
            <person name="Zhao R."/>
            <person name="Li G."/>
            <person name="Mu C."/>
            <person name="Tian Q."/>
            <person name="Mei H."/>
            <person name="Zhang T."/>
            <person name="Gao T."/>
            <person name="Zhang H."/>
        </authorList>
    </citation>
    <scope>NUCLEOTIDE SEQUENCE</scope>
    <source>
        <strain evidence="6">G02</strain>
    </source>
</reference>
<feature type="repeat" description="PPR" evidence="4">
    <location>
        <begin position="316"/>
        <end position="350"/>
    </location>
</feature>
<dbReference type="FunFam" id="1.25.40.10:FF:000475">
    <property type="entry name" value="Pentatricopeptide repeat-containing protein At5g40410, mitochondrial"/>
    <property type="match status" value="1"/>
</dbReference>
<dbReference type="FunFam" id="1.25.40.10:FF:000144">
    <property type="entry name" value="Pentatricopeptide repeat-containing protein, mitochondrial"/>
    <property type="match status" value="1"/>
</dbReference>
<evidence type="ECO:0000256" key="4">
    <source>
        <dbReference type="PROSITE-ProRule" id="PRU00708"/>
    </source>
</evidence>
<protein>
    <submittedName>
        <fullName evidence="6">Pentatricopeptide repeat-containing protein, mitochondrial</fullName>
    </submittedName>
</protein>
<dbReference type="InterPro" id="IPR046849">
    <property type="entry name" value="E2_motif"/>
</dbReference>
<feature type="repeat" description="PPR" evidence="4">
    <location>
        <begin position="387"/>
        <end position="421"/>
    </location>
</feature>
<comment type="caution">
    <text evidence="6">The sequence shown here is derived from an EMBL/GenBank/DDBJ whole genome shotgun (WGS) entry which is preliminary data.</text>
</comment>
<dbReference type="Pfam" id="PF13041">
    <property type="entry name" value="PPR_2"/>
    <property type="match status" value="1"/>
</dbReference>
<dbReference type="InterPro" id="IPR002885">
    <property type="entry name" value="PPR_rpt"/>
</dbReference>
<dbReference type="GO" id="GO:0009451">
    <property type="term" value="P:RNA modification"/>
    <property type="evidence" value="ECO:0007669"/>
    <property type="project" value="InterPro"/>
</dbReference>
<feature type="repeat" description="PPR" evidence="4">
    <location>
        <begin position="114"/>
        <end position="148"/>
    </location>
</feature>
<dbReference type="GO" id="GO:0003723">
    <property type="term" value="F:RNA binding"/>
    <property type="evidence" value="ECO:0007669"/>
    <property type="project" value="InterPro"/>
</dbReference>
<feature type="repeat" description="PPR" evidence="4">
    <location>
        <begin position="351"/>
        <end position="381"/>
    </location>
</feature>
<organism evidence="6">
    <name type="scientific">Sesamum radiatum</name>
    <name type="common">Black benniseed</name>
    <dbReference type="NCBI Taxonomy" id="300843"/>
    <lineage>
        <taxon>Eukaryota</taxon>
        <taxon>Viridiplantae</taxon>
        <taxon>Streptophyta</taxon>
        <taxon>Embryophyta</taxon>
        <taxon>Tracheophyta</taxon>
        <taxon>Spermatophyta</taxon>
        <taxon>Magnoliopsida</taxon>
        <taxon>eudicotyledons</taxon>
        <taxon>Gunneridae</taxon>
        <taxon>Pentapetalae</taxon>
        <taxon>asterids</taxon>
        <taxon>lamiids</taxon>
        <taxon>Lamiales</taxon>
        <taxon>Pedaliaceae</taxon>
        <taxon>Sesamum</taxon>
    </lineage>
</organism>
<dbReference type="InterPro" id="IPR046848">
    <property type="entry name" value="E_motif"/>
</dbReference>
<comment type="similarity">
    <text evidence="1">Belongs to the PPR family. PCMP-H subfamily.</text>
</comment>
<gene>
    <name evidence="6" type="ORF">Sradi_1996000</name>
</gene>
<dbReference type="InterPro" id="IPR032867">
    <property type="entry name" value="DYW_dom"/>
</dbReference>
<feature type="domain" description="DYW" evidence="5">
    <location>
        <begin position="531"/>
        <end position="607"/>
    </location>
</feature>
<dbReference type="GO" id="GO:0008270">
    <property type="term" value="F:zinc ion binding"/>
    <property type="evidence" value="ECO:0007669"/>
    <property type="project" value="InterPro"/>
</dbReference>
<dbReference type="EMBL" id="JACGWJ010000008">
    <property type="protein sequence ID" value="KAL0403552.1"/>
    <property type="molecule type" value="Genomic_DNA"/>
</dbReference>
<reference evidence="6" key="1">
    <citation type="submission" date="2020-06" db="EMBL/GenBank/DDBJ databases">
        <authorList>
            <person name="Li T."/>
            <person name="Hu X."/>
            <person name="Zhang T."/>
            <person name="Song X."/>
            <person name="Zhang H."/>
            <person name="Dai N."/>
            <person name="Sheng W."/>
            <person name="Hou X."/>
            <person name="Wei L."/>
        </authorList>
    </citation>
    <scope>NUCLEOTIDE SEQUENCE</scope>
    <source>
        <strain evidence="6">G02</strain>
        <tissue evidence="6">Leaf</tissue>
    </source>
</reference>
<evidence type="ECO:0000259" key="5">
    <source>
        <dbReference type="Pfam" id="PF14432"/>
    </source>
</evidence>
<evidence type="ECO:0000256" key="3">
    <source>
        <dbReference type="ARBA" id="ARBA00022946"/>
    </source>
</evidence>
<evidence type="ECO:0000313" key="6">
    <source>
        <dbReference type="EMBL" id="KAL0403552.1"/>
    </source>
</evidence>
<dbReference type="FunFam" id="1.25.40.10:FF:000488">
    <property type="entry name" value="Pentatricopeptide repeat-containing protein, mitochondrial"/>
    <property type="match status" value="1"/>
</dbReference>
<dbReference type="PANTHER" id="PTHR47926:SF542">
    <property type="entry name" value="PENTATRICOPEPTIDE REPEAT-CONTAINING PROTEIN"/>
    <property type="match status" value="1"/>
</dbReference>
<accession>A0AAW2TGW7</accession>
<dbReference type="FunFam" id="1.25.40.10:FF:000366">
    <property type="entry name" value="Pentatricopeptide (PPR) repeat-containing protein"/>
    <property type="match status" value="1"/>
</dbReference>
<evidence type="ECO:0000256" key="2">
    <source>
        <dbReference type="ARBA" id="ARBA00022737"/>
    </source>
</evidence>
<keyword evidence="3" id="KW-0809">Transit peptide</keyword>
<name>A0AAW2TGW7_SESRA</name>
<dbReference type="Pfam" id="PF20431">
    <property type="entry name" value="E_motif"/>
    <property type="match status" value="1"/>
</dbReference>
<dbReference type="Pfam" id="PF20430">
    <property type="entry name" value="Eplus_motif"/>
    <property type="match status" value="1"/>
</dbReference>
<evidence type="ECO:0000256" key="1">
    <source>
        <dbReference type="ARBA" id="ARBA00006643"/>
    </source>
</evidence>
<dbReference type="PROSITE" id="PS51375">
    <property type="entry name" value="PPR"/>
    <property type="match status" value="4"/>
</dbReference>
<dbReference type="NCBIfam" id="TIGR00756">
    <property type="entry name" value="PPR"/>
    <property type="match status" value="3"/>
</dbReference>
<keyword evidence="2" id="KW-0677">Repeat</keyword>
<dbReference type="Pfam" id="PF01535">
    <property type="entry name" value="PPR"/>
    <property type="match status" value="4"/>
</dbReference>
<dbReference type="Pfam" id="PF12854">
    <property type="entry name" value="PPR_1"/>
    <property type="match status" value="1"/>
</dbReference>
<proteinExistence type="inferred from homology"/>
<dbReference type="InterPro" id="IPR011990">
    <property type="entry name" value="TPR-like_helical_dom_sf"/>
</dbReference>
<dbReference type="Gene3D" id="1.25.40.10">
    <property type="entry name" value="Tetratricopeptide repeat domain"/>
    <property type="match status" value="4"/>
</dbReference>
<dbReference type="PANTHER" id="PTHR47926">
    <property type="entry name" value="PENTATRICOPEPTIDE REPEAT-CONTAINING PROTEIN"/>
    <property type="match status" value="1"/>
</dbReference>
<dbReference type="InterPro" id="IPR046960">
    <property type="entry name" value="PPR_At4g14850-like_plant"/>
</dbReference>
<sequence>MKALYRSNKSCRSFSDLHCRSISLISTAELEPPTQEADHVWVCTRAEFLQIQQSLIRKCARRRAFMQGKSCHAQIIHFGLQADTLTSNMLINMYSKCGVVGYSRKVFDEMRLRSVVSWNTVIAAHTQNGSGEGALDLFVRMLREGSEFSEFALSSVLCACASKILAFESKQLHAFSIKASMSFNAFVGTALVDVYAKCHLINDALRVFESMPEKSDVTWSSMMAGFVHNELYEEALGLFLRAQRSDTATSMFIISSVLSACSALAALIEGKQVHAVVHKIGFGANEYITSSLVDVYAKCGSIKESHDVFSDAEEKNVVLWNTMISGFARHSRSLEAMILFEKMQQMFLFPNEVTYVSLLSACAHMGLAEKGHKYFDMMKKEHNLSPNVFHYSCMVDILGRTGQLNEAKDLIDKMPFEATASIWGSLLASCRVHRNVELAEVAARKLFEIEPNNAGNHVLLSNIYAADRRWEDVASARKVLKSSEAKKERGKSWIEVKDKVHSFMVGERTHPQIAEIYSRLNNLLDEMEELGFKGYIEHDLHDVEDDYKRELLKHHSEKLAFTFGLMCLPSYAPIRIMKNLRICGDCHEFMKVASTITRREIIVRDNNNTILGRDTAHAEISGSRRLIQSLYWITLSTLTQCL</sequence>
<dbReference type="AlphaFoldDB" id="A0AAW2TGW7"/>
<dbReference type="Pfam" id="PF14432">
    <property type="entry name" value="DYW_deaminase"/>
    <property type="match status" value="1"/>
</dbReference>